<keyword evidence="2" id="KW-1185">Reference proteome</keyword>
<organism evidence="1 2">
    <name type="scientific">Anaeroselena agilis</name>
    <dbReference type="NCBI Taxonomy" id="3063788"/>
    <lineage>
        <taxon>Bacteria</taxon>
        <taxon>Bacillati</taxon>
        <taxon>Bacillota</taxon>
        <taxon>Negativicutes</taxon>
        <taxon>Acetonemataceae</taxon>
        <taxon>Anaeroselena</taxon>
    </lineage>
</organism>
<protein>
    <recommendedName>
        <fullName evidence="3">VCBS repeat-containing protein</fullName>
    </recommendedName>
</protein>
<comment type="caution">
    <text evidence="1">The sequence shown here is derived from an EMBL/GenBank/DDBJ whole genome shotgun (WGS) entry which is preliminary data.</text>
</comment>
<proteinExistence type="predicted"/>
<dbReference type="Proteomes" id="UP001254848">
    <property type="component" value="Unassembled WGS sequence"/>
</dbReference>
<gene>
    <name evidence="1" type="ORF">Q4T40_22025</name>
</gene>
<dbReference type="RefSeq" id="WP_413782359.1">
    <property type="nucleotide sequence ID" value="NZ_JAUOZS010000001.1"/>
</dbReference>
<dbReference type="EMBL" id="JAUOZS010000001">
    <property type="protein sequence ID" value="MDT8903919.1"/>
    <property type="molecule type" value="Genomic_DNA"/>
</dbReference>
<reference evidence="1 2" key="1">
    <citation type="submission" date="2023-07" db="EMBL/GenBank/DDBJ databases">
        <title>The novel representative of Negativicutes class, Anaeroselena agilis gen. nov. sp. nov.</title>
        <authorList>
            <person name="Prokofeva M.I."/>
            <person name="Elcheninov A.G."/>
            <person name="Klyukina A."/>
            <person name="Kublanov I.V."/>
            <person name="Frolov E.N."/>
            <person name="Podosokorskaya O.A."/>
        </authorList>
    </citation>
    <scope>NUCLEOTIDE SEQUENCE [LARGE SCALE GENOMIC DNA]</scope>
    <source>
        <strain evidence="1 2">4137-cl</strain>
    </source>
</reference>
<name>A0ABU3P4D9_9FIRM</name>
<evidence type="ECO:0000313" key="2">
    <source>
        <dbReference type="Proteomes" id="UP001254848"/>
    </source>
</evidence>
<accession>A0ABU3P4D9</accession>
<dbReference type="PANTHER" id="PTHR39431">
    <property type="entry name" value="FRPA/C-RELATED PROTEIN"/>
    <property type="match status" value="1"/>
</dbReference>
<dbReference type="PANTHER" id="PTHR39431:SF1">
    <property type="entry name" value="FRPA_C-RELATED PROTEIN"/>
    <property type="match status" value="1"/>
</dbReference>
<evidence type="ECO:0008006" key="3">
    <source>
        <dbReference type="Google" id="ProtNLM"/>
    </source>
</evidence>
<sequence length="359" mass="39075">MKIDSYAISMSSQHRQTETDLRQENLRYWTGDRQNQTAASQLGQVAEQARQDLVEISDAARQLLAGQTAGAVEASDETDVFELSDTDKLKIQMIQDFIERLTGKKLKIQIPETRRIKLDIAAELLGLRHSAAQARPRYGWGLAYDLHERHYESEQTTFAASGSVKTADGREINFDIAFAASREYASETNVSIRAGDALVDPLVINFAAPAASLTAAKYAFDLDADGDKEQISFVGQGSGFLTLDKNGDGIVNNGSELFGPESGNGFADLAAYDADGNNWIDENDPIYAKLSVWTKDENGNDRLLALGQTGVGAIYLGNVDTDFSYKDTANQLQGQLQRSGVFLSEEGGVGTIQQVDLAV</sequence>
<evidence type="ECO:0000313" key="1">
    <source>
        <dbReference type="EMBL" id="MDT8903919.1"/>
    </source>
</evidence>